<reference evidence="2 3" key="1">
    <citation type="submission" date="2016-12" db="EMBL/GenBank/DDBJ databases">
        <authorList>
            <person name="Song W.-J."/>
            <person name="Kurnit D.M."/>
        </authorList>
    </citation>
    <scope>NUCLEOTIDE SEQUENCE [LARGE SCALE GENOMIC DNA]</scope>
    <source>
        <strain evidence="2 3">175</strain>
    </source>
</reference>
<keyword evidence="1" id="KW-0812">Transmembrane</keyword>
<protein>
    <submittedName>
        <fullName evidence="2">Uncharacterized protein</fullName>
    </submittedName>
</protein>
<organism evidence="2 3">
    <name type="scientific">Methylomagnum ishizawai</name>
    <dbReference type="NCBI Taxonomy" id="1760988"/>
    <lineage>
        <taxon>Bacteria</taxon>
        <taxon>Pseudomonadati</taxon>
        <taxon>Pseudomonadota</taxon>
        <taxon>Gammaproteobacteria</taxon>
        <taxon>Methylococcales</taxon>
        <taxon>Methylococcaceae</taxon>
        <taxon>Methylomagnum</taxon>
    </lineage>
</organism>
<gene>
    <name evidence="2" type="ORF">SAMN02949497_0889</name>
</gene>
<keyword evidence="1" id="KW-0472">Membrane</keyword>
<dbReference type="OrthoDB" id="188925at2"/>
<feature type="transmembrane region" description="Helical" evidence="1">
    <location>
        <begin position="56"/>
        <end position="76"/>
    </location>
</feature>
<dbReference type="Proteomes" id="UP000192923">
    <property type="component" value="Unassembled WGS sequence"/>
</dbReference>
<keyword evidence="1" id="KW-1133">Transmembrane helix</keyword>
<evidence type="ECO:0000256" key="1">
    <source>
        <dbReference type="SAM" id="Phobius"/>
    </source>
</evidence>
<evidence type="ECO:0000313" key="3">
    <source>
        <dbReference type="Proteomes" id="UP000192923"/>
    </source>
</evidence>
<name>A0A1Y6CZ66_9GAMM</name>
<keyword evidence="3" id="KW-1185">Reference proteome</keyword>
<evidence type="ECO:0000313" key="2">
    <source>
        <dbReference type="EMBL" id="SMF93602.1"/>
    </source>
</evidence>
<dbReference type="STRING" id="1760988.SAMN02949497_0889"/>
<feature type="transmembrane region" description="Helical" evidence="1">
    <location>
        <begin position="233"/>
        <end position="255"/>
    </location>
</feature>
<dbReference type="RefSeq" id="WP_085210315.1">
    <property type="nucleotide sequence ID" value="NZ_FXAM01000001.1"/>
</dbReference>
<accession>A0A1Y6CZ66</accession>
<sequence length="265" mass="30064">MLYGLYELLLQALNEFHGLSADFYRWVVVAVILACLVEALFWLCGRLVLRDWRPGWILGGVAGLWFPLTCLIFLSLPATAYLKPAAETILKTWQTGFTHDDAWNQESFRQQYWAVQALKTPDGQPLENFSGYPAPEQGGTKIPASHRESQSVIATIDSNRVAEHFQTRLPLLAQLLWADERPLPEVLRGDMEKFFRDNPDTAYDHFKAVQLAGTEMQRLLEQKIGRIVLMARLGLAGLLLLLWLPLSALAVYDAWKRLEPTTLKA</sequence>
<feature type="transmembrane region" description="Helical" evidence="1">
    <location>
        <begin position="23"/>
        <end position="44"/>
    </location>
</feature>
<dbReference type="AlphaFoldDB" id="A0A1Y6CZ66"/>
<proteinExistence type="predicted"/>
<dbReference type="EMBL" id="FXAM01000001">
    <property type="protein sequence ID" value="SMF93602.1"/>
    <property type="molecule type" value="Genomic_DNA"/>
</dbReference>